<dbReference type="Proteomes" id="UP000299367">
    <property type="component" value="Unassembled WGS sequence"/>
</dbReference>
<dbReference type="EMBL" id="BJCF01000012">
    <property type="protein sequence ID" value="GCL41810.1"/>
    <property type="molecule type" value="Genomic_DNA"/>
</dbReference>
<dbReference type="AlphaFoldDB" id="A0A480A9P8"/>
<comment type="caution">
    <text evidence="2">The sequence shown here is derived from an EMBL/GenBank/DDBJ whole genome shotgun (WGS) entry which is preliminary data.</text>
</comment>
<dbReference type="PANTHER" id="PTHR34009:SF2">
    <property type="entry name" value="PROTEIN STAR"/>
    <property type="match status" value="1"/>
</dbReference>
<evidence type="ECO:0000259" key="1">
    <source>
        <dbReference type="Pfam" id="PF05050"/>
    </source>
</evidence>
<proteinExistence type="predicted"/>
<evidence type="ECO:0000313" key="3">
    <source>
        <dbReference type="Proteomes" id="UP000299367"/>
    </source>
</evidence>
<protein>
    <recommendedName>
        <fullName evidence="1">Methyltransferase FkbM domain-containing protein</fullName>
    </recommendedName>
</protein>
<dbReference type="Gene3D" id="3.40.50.150">
    <property type="entry name" value="Vaccinia Virus protein VP39"/>
    <property type="match status" value="1"/>
</dbReference>
<dbReference type="InterPro" id="IPR006342">
    <property type="entry name" value="FkbM_mtfrase"/>
</dbReference>
<dbReference type="GO" id="GO:0005886">
    <property type="term" value="C:plasma membrane"/>
    <property type="evidence" value="ECO:0007669"/>
    <property type="project" value="TreeGrafter"/>
</dbReference>
<sequence length="236" mass="27408">MKPLKTFIKYLIHCVKFDNFMLRSYSQEGEDMILKRLFEKQSDGFYVDVGAHHPKRFSNTFIFYSKGWKGINIDAMPGSMKAFNKQRPRDKNLEIPIAKEQKNLTYFQFNEPALNGFCEELAVSRDGSNSAYKIISKQNIEAYPLSVILDQHLDTDQSIDFLSVDVEGLDLEVLQSNDWLKFRPKVVLVEILDSSLDTIQNDAVYQFLTAHNYHLYAKAVNTVFFISDKFLSERMM</sequence>
<dbReference type="SUPFAM" id="SSF53335">
    <property type="entry name" value="S-adenosyl-L-methionine-dependent methyltransferases"/>
    <property type="match status" value="1"/>
</dbReference>
<dbReference type="Pfam" id="PF05050">
    <property type="entry name" value="Methyltransf_21"/>
    <property type="match status" value="1"/>
</dbReference>
<organism evidence="2 3">
    <name type="scientific">Dolichospermum planctonicum</name>
    <dbReference type="NCBI Taxonomy" id="136072"/>
    <lineage>
        <taxon>Bacteria</taxon>
        <taxon>Bacillati</taxon>
        <taxon>Cyanobacteriota</taxon>
        <taxon>Cyanophyceae</taxon>
        <taxon>Nostocales</taxon>
        <taxon>Aphanizomenonaceae</taxon>
        <taxon>Dolichospermum</taxon>
    </lineage>
</organism>
<dbReference type="GO" id="GO:0016197">
    <property type="term" value="P:endosomal transport"/>
    <property type="evidence" value="ECO:0007669"/>
    <property type="project" value="TreeGrafter"/>
</dbReference>
<evidence type="ECO:0000313" key="2">
    <source>
        <dbReference type="EMBL" id="GCL41810.1"/>
    </source>
</evidence>
<gene>
    <name evidence="2" type="ORF">NIES80_15070</name>
</gene>
<dbReference type="InterPro" id="IPR053202">
    <property type="entry name" value="EGF_Rcpt_Signaling_Reg"/>
</dbReference>
<dbReference type="GO" id="GO:0005737">
    <property type="term" value="C:cytoplasm"/>
    <property type="evidence" value="ECO:0007669"/>
    <property type="project" value="GOC"/>
</dbReference>
<reference evidence="3" key="1">
    <citation type="submission" date="2019-02" db="EMBL/GenBank/DDBJ databases">
        <title>Draft genome sequence of Dolichospermum planctonicum NIES-80.</title>
        <authorList>
            <person name="Yamaguchi H."/>
            <person name="Suzuki S."/>
            <person name="Kawachi M."/>
        </authorList>
    </citation>
    <scope>NUCLEOTIDE SEQUENCE [LARGE SCALE GENOMIC DNA]</scope>
    <source>
        <strain evidence="3">NIES-80</strain>
    </source>
</reference>
<dbReference type="InterPro" id="IPR029063">
    <property type="entry name" value="SAM-dependent_MTases_sf"/>
</dbReference>
<name>A0A480A9P8_9CYAN</name>
<accession>A0A480A9P8</accession>
<dbReference type="PANTHER" id="PTHR34009">
    <property type="entry name" value="PROTEIN STAR"/>
    <property type="match status" value="1"/>
</dbReference>
<dbReference type="GO" id="GO:0006888">
    <property type="term" value="P:endoplasmic reticulum to Golgi vesicle-mediated transport"/>
    <property type="evidence" value="ECO:0007669"/>
    <property type="project" value="TreeGrafter"/>
</dbReference>
<feature type="domain" description="Methyltransferase FkbM" evidence="1">
    <location>
        <begin position="48"/>
        <end position="214"/>
    </location>
</feature>